<evidence type="ECO:0000313" key="15">
    <source>
        <dbReference type="EMBL" id="CAD8138792.1"/>
    </source>
</evidence>
<keyword evidence="16" id="KW-1185">Reference proteome</keyword>
<dbReference type="OrthoDB" id="292552at2759"/>
<dbReference type="PANTHER" id="PTHR45630">
    <property type="entry name" value="CATION-TRANSPORTING ATPASE-RELATED"/>
    <property type="match status" value="1"/>
</dbReference>
<dbReference type="InterPro" id="IPR059000">
    <property type="entry name" value="ATPase_P-type_domA"/>
</dbReference>
<feature type="transmembrane region" description="Helical" evidence="12">
    <location>
        <begin position="179"/>
        <end position="201"/>
    </location>
</feature>
<dbReference type="FunFam" id="3.40.710.10:FF:000096">
    <property type="entry name" value="Uncharacterized protein"/>
    <property type="match status" value="1"/>
</dbReference>
<gene>
    <name evidence="15" type="ORF">PPENT_87.1.T0070315</name>
</gene>
<name>A0A8S1SJ35_9CILI</name>
<keyword evidence="7" id="KW-0460">Magnesium</keyword>
<dbReference type="InterPro" id="IPR006544">
    <property type="entry name" value="P-type_TPase_V"/>
</dbReference>
<feature type="region of interest" description="Disordered" evidence="11">
    <location>
        <begin position="1201"/>
        <end position="1247"/>
    </location>
</feature>
<dbReference type="GO" id="GO:0016020">
    <property type="term" value="C:membrane"/>
    <property type="evidence" value="ECO:0007669"/>
    <property type="project" value="UniProtKB-SubCell"/>
</dbReference>
<reference evidence="15" key="1">
    <citation type="submission" date="2021-01" db="EMBL/GenBank/DDBJ databases">
        <authorList>
            <consortium name="Genoscope - CEA"/>
            <person name="William W."/>
        </authorList>
    </citation>
    <scope>NUCLEOTIDE SEQUENCE</scope>
</reference>
<dbReference type="InterPro" id="IPR044492">
    <property type="entry name" value="P_typ_ATPase_HD_dom"/>
</dbReference>
<keyword evidence="2" id="KW-0597">Phosphoprotein</keyword>
<dbReference type="EMBL" id="CAJJDO010000007">
    <property type="protein sequence ID" value="CAD8138792.1"/>
    <property type="molecule type" value="Genomic_DNA"/>
</dbReference>
<dbReference type="GO" id="GO:0019829">
    <property type="term" value="F:ATPase-coupled monoatomic cation transmembrane transporter activity"/>
    <property type="evidence" value="ECO:0007669"/>
    <property type="project" value="TreeGrafter"/>
</dbReference>
<keyword evidence="10 12" id="KW-0472">Membrane</keyword>
<feature type="transmembrane region" description="Helical" evidence="12">
    <location>
        <begin position="977"/>
        <end position="995"/>
    </location>
</feature>
<dbReference type="GO" id="GO:0016887">
    <property type="term" value="F:ATP hydrolysis activity"/>
    <property type="evidence" value="ECO:0007669"/>
    <property type="project" value="InterPro"/>
</dbReference>
<dbReference type="InterPro" id="IPR001757">
    <property type="entry name" value="P_typ_ATPase"/>
</dbReference>
<evidence type="ECO:0000256" key="2">
    <source>
        <dbReference type="ARBA" id="ARBA00022553"/>
    </source>
</evidence>
<evidence type="ECO:0000259" key="13">
    <source>
        <dbReference type="Pfam" id="PF00122"/>
    </source>
</evidence>
<dbReference type="NCBIfam" id="TIGR01494">
    <property type="entry name" value="ATPase_P-type"/>
    <property type="match status" value="2"/>
</dbReference>
<keyword evidence="8" id="KW-1278">Translocase</keyword>
<keyword evidence="9 12" id="KW-1133">Transmembrane helix</keyword>
<evidence type="ECO:0000256" key="9">
    <source>
        <dbReference type="ARBA" id="ARBA00022989"/>
    </source>
</evidence>
<dbReference type="SFLD" id="SFLDG00002">
    <property type="entry name" value="C1.7:_P-type_atpase_like"/>
    <property type="match status" value="1"/>
</dbReference>
<keyword evidence="6" id="KW-0067">ATP-binding</keyword>
<evidence type="ECO:0000256" key="12">
    <source>
        <dbReference type="SAM" id="Phobius"/>
    </source>
</evidence>
<dbReference type="GO" id="GO:0005524">
    <property type="term" value="F:ATP binding"/>
    <property type="evidence" value="ECO:0007669"/>
    <property type="project" value="UniProtKB-KW"/>
</dbReference>
<dbReference type="PANTHER" id="PTHR45630:SF8">
    <property type="entry name" value="CATION-TRANSPORTING ATPASE"/>
    <property type="match status" value="1"/>
</dbReference>
<dbReference type="Proteomes" id="UP000689195">
    <property type="component" value="Unassembled WGS sequence"/>
</dbReference>
<feature type="transmembrane region" description="Helical" evidence="12">
    <location>
        <begin position="1049"/>
        <end position="1072"/>
    </location>
</feature>
<keyword evidence="3 12" id="KW-0812">Transmembrane</keyword>
<protein>
    <recommendedName>
        <fullName evidence="17">Cation-transporting ATPase</fullName>
    </recommendedName>
</protein>
<evidence type="ECO:0000256" key="6">
    <source>
        <dbReference type="ARBA" id="ARBA00022840"/>
    </source>
</evidence>
<evidence type="ECO:0000256" key="3">
    <source>
        <dbReference type="ARBA" id="ARBA00022692"/>
    </source>
</evidence>
<dbReference type="PROSITE" id="PS00154">
    <property type="entry name" value="ATPASE_E1_E2"/>
    <property type="match status" value="1"/>
</dbReference>
<comment type="subcellular location">
    <subcellularLocation>
        <location evidence="1">Membrane</location>
        <topology evidence="1">Multi-pass membrane protein</topology>
    </subcellularLocation>
</comment>
<evidence type="ECO:0008006" key="17">
    <source>
        <dbReference type="Google" id="ProtNLM"/>
    </source>
</evidence>
<dbReference type="GO" id="GO:0140358">
    <property type="term" value="F:P-type transmembrane transporter activity"/>
    <property type="evidence" value="ECO:0007669"/>
    <property type="project" value="InterPro"/>
</dbReference>
<dbReference type="GO" id="GO:0009002">
    <property type="term" value="F:serine-type D-Ala-D-Ala carboxypeptidase activity"/>
    <property type="evidence" value="ECO:0007669"/>
    <property type="project" value="InterPro"/>
</dbReference>
<feature type="domain" description="P-type ATPase A" evidence="13">
    <location>
        <begin position="232"/>
        <end position="333"/>
    </location>
</feature>
<dbReference type="Pfam" id="PF00122">
    <property type="entry name" value="E1-E2_ATPase"/>
    <property type="match status" value="1"/>
</dbReference>
<organism evidence="15 16">
    <name type="scientific">Paramecium pentaurelia</name>
    <dbReference type="NCBI Taxonomy" id="43138"/>
    <lineage>
        <taxon>Eukaryota</taxon>
        <taxon>Sar</taxon>
        <taxon>Alveolata</taxon>
        <taxon>Ciliophora</taxon>
        <taxon>Intramacronucleata</taxon>
        <taxon>Oligohymenophorea</taxon>
        <taxon>Peniculida</taxon>
        <taxon>Parameciidae</taxon>
        <taxon>Paramecium</taxon>
    </lineage>
</organism>
<dbReference type="SFLD" id="SFLDF00027">
    <property type="entry name" value="p-type_atpase"/>
    <property type="match status" value="1"/>
</dbReference>
<evidence type="ECO:0000256" key="5">
    <source>
        <dbReference type="ARBA" id="ARBA00022741"/>
    </source>
</evidence>
<evidence type="ECO:0000256" key="8">
    <source>
        <dbReference type="ARBA" id="ARBA00022967"/>
    </source>
</evidence>
<feature type="transmembrane region" description="Helical" evidence="12">
    <location>
        <begin position="387"/>
        <end position="408"/>
    </location>
</feature>
<keyword evidence="4" id="KW-0479">Metal-binding</keyword>
<evidence type="ECO:0000259" key="14">
    <source>
        <dbReference type="Pfam" id="PF00768"/>
    </source>
</evidence>
<evidence type="ECO:0000256" key="1">
    <source>
        <dbReference type="ARBA" id="ARBA00004141"/>
    </source>
</evidence>
<feature type="transmembrane region" description="Helical" evidence="12">
    <location>
        <begin position="342"/>
        <end position="367"/>
    </location>
</feature>
<evidence type="ECO:0000256" key="7">
    <source>
        <dbReference type="ARBA" id="ARBA00022842"/>
    </source>
</evidence>
<feature type="transmembrane region" description="Helical" evidence="12">
    <location>
        <begin position="927"/>
        <end position="950"/>
    </location>
</feature>
<dbReference type="GO" id="GO:0046872">
    <property type="term" value="F:metal ion binding"/>
    <property type="evidence" value="ECO:0007669"/>
    <property type="project" value="UniProtKB-KW"/>
</dbReference>
<dbReference type="GO" id="GO:0006508">
    <property type="term" value="P:proteolysis"/>
    <property type="evidence" value="ECO:0007669"/>
    <property type="project" value="InterPro"/>
</dbReference>
<feature type="domain" description="Peptidase S11 D-alanyl-D-alanine carboxypeptidase A N-terminal" evidence="14">
    <location>
        <begin position="1419"/>
        <end position="1535"/>
    </location>
</feature>
<feature type="transmembrane region" description="Helical" evidence="12">
    <location>
        <begin position="1007"/>
        <end position="1024"/>
    </location>
</feature>
<proteinExistence type="predicted"/>
<dbReference type="Pfam" id="PF00768">
    <property type="entry name" value="Peptidase_S11"/>
    <property type="match status" value="2"/>
</dbReference>
<dbReference type="SFLD" id="SFLDS00003">
    <property type="entry name" value="Haloacid_Dehalogenase"/>
    <property type="match status" value="1"/>
</dbReference>
<dbReference type="InterPro" id="IPR018303">
    <property type="entry name" value="ATPase_P-typ_P_site"/>
</dbReference>
<feature type="compositionally biased region" description="Low complexity" evidence="11">
    <location>
        <begin position="1222"/>
        <end position="1247"/>
    </location>
</feature>
<evidence type="ECO:0000313" key="16">
    <source>
        <dbReference type="Proteomes" id="UP000689195"/>
    </source>
</evidence>
<feature type="domain" description="Peptidase S11 D-alanyl-D-alanine carboxypeptidase A N-terminal" evidence="14">
    <location>
        <begin position="1271"/>
        <end position="1376"/>
    </location>
</feature>
<evidence type="ECO:0000256" key="4">
    <source>
        <dbReference type="ARBA" id="ARBA00022723"/>
    </source>
</evidence>
<evidence type="ECO:0000256" key="11">
    <source>
        <dbReference type="SAM" id="MobiDB-lite"/>
    </source>
</evidence>
<keyword evidence="5" id="KW-0547">Nucleotide-binding</keyword>
<evidence type="ECO:0000256" key="10">
    <source>
        <dbReference type="ARBA" id="ARBA00023136"/>
    </source>
</evidence>
<comment type="caution">
    <text evidence="15">The sequence shown here is derived from an EMBL/GenBank/DDBJ whole genome shotgun (WGS) entry which is preliminary data.</text>
</comment>
<feature type="transmembrane region" description="Helical" evidence="12">
    <location>
        <begin position="27"/>
        <end position="48"/>
    </location>
</feature>
<sequence length="1564" mass="179902">MIKNSDLEGDLMIVTIIPLRIIGSRKIIGSILSILTLFIFSLICRWFITIKLRFYYKEEKEILYATHLLLINLHGEKEIHKVKRNTNSNCIYFKYRHIEYNFIDNKFHPLDTGYVGKDFNPQDVNPLSEGKVFELNRTFGNCEVVVPIPSITSFFENELTSPLYFTQYTSITVFMLEGFYQLAILQPIIALLTSLINYIILRRAMQQLKKKAENYQQISVYRQNISGKVECITINSIELVPGDVIQIYCNQILPCDCLILTGEVLVDEQSLTGESIPVQKEHITKDCSNNFNYQTNKKSILFDGTKILDIKNTVKVLVLRTGYLSYKGQIFRNALYPKPPKIIFFIDAVKFLVIIAALIIALYFGLLWKMVLLDYDPSLIALRLGDAIVWILPPNLVTVVNLTMTATLSRLKLKKILGTQPDKTLEASQTDVICFDKTGTLTTNEIKVKYVFDEKNNKVQSISDRKILQILMSSCHQCYLLDNQLIGDTLEIAMINYSNLNIQQDNECKFKVILNENQSNLGNEEITLKVIKIFEFSSNLQRMGVIAMSDQYISKDQEIGQGDTKIQNYQYFYFTKGSAEKISSLCISTPEGFRDLITQESLKGMRIISTGYKRIDFQDIHKTQIELEQRLNYLGSIIFENELKQDSGQTIEELKKAQLKLKIISGDHILSCINCGIECGIIEFQQLTIIIDYDAEQNDLTLQELSNNQIKELEGKSINQTSYEMLQSLLPSSLYVNSIYATKTNQNYQWAISGQAFEYLKDKRILNELIYLCQIFGRMSPSQKSEIVKILQEQKFHICMIGDGSNDCHALKQSNIGISFQQCDAALTASFVNTNNSINCVIEVLLQSKATSCNVMEIFKYYMIINVSKYVSAQLMMYQMQNFNNEELLYLNYLSNIPIIALQTLTPPSQKLTKDKINTSMISLQNFIPILIILIFSGLNMLGSYLILYYQDWYVPYDNNENDTRYFFYGDMNTQQFLNMNIYFLLSFYSINTYGPFKIPFWKQYHLNIPVLAFLILGILIQFVKMESIDNYLGLTDIKLNGQYQLNQFYFNITVSILISMDQIIYILIMIINKTQSNLNNINFNDIIIPIKLQHPSRRVQVLENGKAIQLLKSYQKIPQIITEFNSPIIVNSIKLRKDSNYSLQQSQQLTEKESKQTKIDSECITSKFKQINLQSSLPQIPLSTINTQTKLNDLTRSTKLVQSPKNSDTKRSLVRSQFKTNSNNQKNNLINNSTTTGSSKDSSQNQSNQQYQIYAKNIIYSYCGKPRKRKVNVSAKSFIVYDCIENRIVSQRKCNKKMEIASLTKIMTFYITMVILEQFNLNFKEIKVKVTKKASETIGTTSELKYNDILTIQDLLYGLMLPSGNDAATLIAQAIGTIILFYESQKYLDYRLIDIEQMSAEGHYYNVELKTQQCPIEIFISKMNYYSNLMGQQNTQFACVHGLANEDNYSSCHDIVLLSLECLKYDIFQQVISSKEYISKSQNNNKCYEWKNTNKLLEKGFFGIKTGVTDSAGPCLASAYRSNEMEYYIIVVLSCKNLQLRFDETISLLQHAKYKKSLNSIIQ</sequence>
<dbReference type="InterPro" id="IPR001967">
    <property type="entry name" value="Peptidase_S11_N"/>
</dbReference>
<accession>A0A8S1SJ35</accession>